<evidence type="ECO:0000313" key="2">
    <source>
        <dbReference type="Proteomes" id="UP000256845"/>
    </source>
</evidence>
<keyword evidence="2" id="KW-1185">Reference proteome</keyword>
<dbReference type="EMBL" id="QRDW01000002">
    <property type="protein sequence ID" value="RED52133.1"/>
    <property type="molecule type" value="Genomic_DNA"/>
</dbReference>
<sequence length="73" mass="8410">MTYCRKPDYDPATLKKNKTETKERKLRRCLAGGCGRMFPSSWAGERICPDCRRGDAYQAGENPFEEIVQFGHH</sequence>
<gene>
    <name evidence="1" type="ORF">DFP90_102151</name>
</gene>
<reference evidence="1 2" key="1">
    <citation type="submission" date="2018-07" db="EMBL/GenBank/DDBJ databases">
        <title>Genomic Encyclopedia of Type Strains, Phase III (KMG-III): the genomes of soil and plant-associated and newly described type strains.</title>
        <authorList>
            <person name="Whitman W."/>
        </authorList>
    </citation>
    <scope>NUCLEOTIDE SEQUENCE [LARGE SCALE GENOMIC DNA]</scope>
    <source>
        <strain evidence="1 2">CECT 8488</strain>
    </source>
</reference>
<accession>A0A3D9HRJ5</accession>
<comment type="caution">
    <text evidence="1">The sequence shown here is derived from an EMBL/GenBank/DDBJ whole genome shotgun (WGS) entry which is preliminary data.</text>
</comment>
<evidence type="ECO:0000313" key="1">
    <source>
        <dbReference type="EMBL" id="RED52133.1"/>
    </source>
</evidence>
<dbReference type="AlphaFoldDB" id="A0A3D9HRJ5"/>
<dbReference type="RefSeq" id="WP_115935686.1">
    <property type="nucleotide sequence ID" value="NZ_QRDW01000002.1"/>
</dbReference>
<protein>
    <submittedName>
        <fullName evidence="1">Uncharacterized protein</fullName>
    </submittedName>
</protein>
<name>A0A3D9HRJ5_9PROT</name>
<dbReference type="Proteomes" id="UP000256845">
    <property type="component" value="Unassembled WGS sequence"/>
</dbReference>
<proteinExistence type="predicted"/>
<dbReference type="OrthoDB" id="7361228at2"/>
<organism evidence="1 2">
    <name type="scientific">Aestuariispira insulae</name>
    <dbReference type="NCBI Taxonomy" id="1461337"/>
    <lineage>
        <taxon>Bacteria</taxon>
        <taxon>Pseudomonadati</taxon>
        <taxon>Pseudomonadota</taxon>
        <taxon>Alphaproteobacteria</taxon>
        <taxon>Rhodospirillales</taxon>
        <taxon>Kiloniellaceae</taxon>
        <taxon>Aestuariispira</taxon>
    </lineage>
</organism>